<dbReference type="RefSeq" id="WP_058352970.1">
    <property type="nucleotide sequence ID" value="NZ_CABMMD010000160.1"/>
</dbReference>
<keyword evidence="3 7" id="KW-1003">Cell membrane</keyword>
<keyword evidence="7" id="KW-0808">Transferase</keyword>
<dbReference type="AlphaFoldDB" id="A0A0V8QE46"/>
<evidence type="ECO:0000313" key="10">
    <source>
        <dbReference type="Proteomes" id="UP000054874"/>
    </source>
</evidence>
<dbReference type="EMBL" id="LNAM01000160">
    <property type="protein sequence ID" value="KSV58820.1"/>
    <property type="molecule type" value="Genomic_DNA"/>
</dbReference>
<protein>
    <recommendedName>
        <fullName evidence="11">Alginate O-acetyltransferase</fullName>
    </recommendedName>
</protein>
<feature type="transmembrane region" description="Helical" evidence="8">
    <location>
        <begin position="440"/>
        <end position="458"/>
    </location>
</feature>
<accession>A0A0V8QE46</accession>
<dbReference type="STRING" id="290052.ASU35_11595"/>
<name>A0A0V8QE46_9FIRM</name>
<keyword evidence="4 8" id="KW-0812">Transmembrane</keyword>
<dbReference type="PANTHER" id="PTHR13285:SF18">
    <property type="entry name" value="PROTEIN-CYSTEINE N-PALMITOYLTRANSFERASE RASP"/>
    <property type="match status" value="1"/>
</dbReference>
<feature type="transmembrane region" description="Helical" evidence="8">
    <location>
        <begin position="478"/>
        <end position="503"/>
    </location>
</feature>
<evidence type="ECO:0000256" key="3">
    <source>
        <dbReference type="ARBA" id="ARBA00022475"/>
    </source>
</evidence>
<feature type="transmembrane region" description="Helical" evidence="8">
    <location>
        <begin position="409"/>
        <end position="428"/>
    </location>
</feature>
<dbReference type="InterPro" id="IPR028362">
    <property type="entry name" value="AlgI"/>
</dbReference>
<evidence type="ECO:0000256" key="8">
    <source>
        <dbReference type="SAM" id="Phobius"/>
    </source>
</evidence>
<feature type="transmembrane region" description="Helical" evidence="8">
    <location>
        <begin position="317"/>
        <end position="334"/>
    </location>
</feature>
<evidence type="ECO:0000256" key="4">
    <source>
        <dbReference type="ARBA" id="ARBA00022692"/>
    </source>
</evidence>
<dbReference type="Pfam" id="PF03062">
    <property type="entry name" value="MBOAT"/>
    <property type="match status" value="1"/>
</dbReference>
<dbReference type="PIRSF" id="PIRSF500217">
    <property type="entry name" value="AlgI"/>
    <property type="match status" value="1"/>
</dbReference>
<evidence type="ECO:0008006" key="11">
    <source>
        <dbReference type="Google" id="ProtNLM"/>
    </source>
</evidence>
<comment type="caution">
    <text evidence="9">The sequence shown here is derived from an EMBL/GenBank/DDBJ whole genome shotgun (WGS) entry which is preliminary data.</text>
</comment>
<keyword evidence="6 7" id="KW-0472">Membrane</keyword>
<evidence type="ECO:0000256" key="7">
    <source>
        <dbReference type="PIRNR" id="PIRNR016636"/>
    </source>
</evidence>
<feature type="transmembrane region" description="Helical" evidence="8">
    <location>
        <begin position="147"/>
        <end position="165"/>
    </location>
</feature>
<dbReference type="GO" id="GO:0042121">
    <property type="term" value="P:alginic acid biosynthetic process"/>
    <property type="evidence" value="ECO:0007669"/>
    <property type="project" value="InterPro"/>
</dbReference>
<dbReference type="GO" id="GO:0005886">
    <property type="term" value="C:plasma membrane"/>
    <property type="evidence" value="ECO:0007669"/>
    <property type="project" value="UniProtKB-SubCell"/>
</dbReference>
<dbReference type="InterPro" id="IPR051085">
    <property type="entry name" value="MB_O-acyltransferase"/>
</dbReference>
<sequence>MPITKLNFLFIIIILCGIYYAIPKRYQRIILLAGSMGLYFWFAGKEGFVFLFVAGMVAWIAGISMGKCETGKRRSVIFWIGFTFIFGMLFVFQYSNFVIENLNRVFTIRYIEKTAPIGISFYSLSLLSYIIDVYWKIQVPEKNLGKVLLFGFYFPCITMGPILRYRQVENQFCRGYAFDGKKVAFGMQRVLWGLFKKLVVAERLAVLVNQIYGSYTAYTGIEIAGATFVAAIRLYMDFSSAMDIVLGISSMFGIDLPENFEQPFLAETLAEFWRRWHITLGAWLKDYIYYPVMKSGLIQMISRFFRKHFGKKAGKRAATFLAMFILWVCAGIWHGGAWKYILGFGVTTWFFILLEEVLEPYIKAFCEKLHINRKALWYIWLRRGKTFLMFSCTVLFFFSQSLLEGIDMYSHAFLNIGIMPFGTFVLRLKEVVLTCYSRYEFLQLGYGLIVCIVVFVLNRKGNLQEKVAGLLFPFRWGLYYLLIFSILLFAVNGINVMEGFLYANF</sequence>
<keyword evidence="7" id="KW-0012">Acyltransferase</keyword>
<reference evidence="9 10" key="1">
    <citation type="submission" date="2015-11" db="EMBL/GenBank/DDBJ databases">
        <title>Butyribacter intestini gen. nov., sp. nov., a butyric acid-producing bacterium of the family Lachnospiraceae isolated from the human faeces.</title>
        <authorList>
            <person name="Zou Y."/>
            <person name="Xue W."/>
            <person name="Luo G."/>
            <person name="Lv M."/>
        </authorList>
    </citation>
    <scope>NUCLEOTIDE SEQUENCE [LARGE SCALE GENOMIC DNA]</scope>
    <source>
        <strain evidence="9 10">ACET-33324</strain>
    </source>
</reference>
<proteinExistence type="inferred from homology"/>
<gene>
    <name evidence="9" type="ORF">ASU35_11595</name>
</gene>
<feature type="transmembrane region" description="Helical" evidence="8">
    <location>
        <begin position="6"/>
        <end position="22"/>
    </location>
</feature>
<evidence type="ECO:0000256" key="6">
    <source>
        <dbReference type="ARBA" id="ARBA00023136"/>
    </source>
</evidence>
<dbReference type="PANTHER" id="PTHR13285">
    <property type="entry name" value="ACYLTRANSFERASE"/>
    <property type="match status" value="1"/>
</dbReference>
<feature type="transmembrane region" description="Helical" evidence="8">
    <location>
        <begin position="50"/>
        <end position="68"/>
    </location>
</feature>
<dbReference type="PIRSF" id="PIRSF016636">
    <property type="entry name" value="AlgI_DltB"/>
    <property type="match status" value="1"/>
</dbReference>
<evidence type="ECO:0000256" key="1">
    <source>
        <dbReference type="ARBA" id="ARBA00004651"/>
    </source>
</evidence>
<feature type="transmembrane region" description="Helical" evidence="8">
    <location>
        <begin position="75"/>
        <end position="95"/>
    </location>
</feature>
<evidence type="ECO:0000313" key="9">
    <source>
        <dbReference type="EMBL" id="KSV58820.1"/>
    </source>
</evidence>
<evidence type="ECO:0000256" key="5">
    <source>
        <dbReference type="ARBA" id="ARBA00022989"/>
    </source>
</evidence>
<dbReference type="Proteomes" id="UP000054874">
    <property type="component" value="Unassembled WGS sequence"/>
</dbReference>
<dbReference type="GO" id="GO:0016746">
    <property type="term" value="F:acyltransferase activity"/>
    <property type="evidence" value="ECO:0007669"/>
    <property type="project" value="UniProtKB-KW"/>
</dbReference>
<dbReference type="OrthoDB" id="9805788at2"/>
<comment type="similarity">
    <text evidence="2 7">Belongs to the membrane-bound acyltransferase family.</text>
</comment>
<feature type="transmembrane region" description="Helical" evidence="8">
    <location>
        <begin position="386"/>
        <end position="403"/>
    </location>
</feature>
<evidence type="ECO:0000256" key="2">
    <source>
        <dbReference type="ARBA" id="ARBA00010323"/>
    </source>
</evidence>
<organism evidence="9 10">
    <name type="scientific">Acetivibrio ethanolgignens</name>
    <dbReference type="NCBI Taxonomy" id="290052"/>
    <lineage>
        <taxon>Bacteria</taxon>
        <taxon>Bacillati</taxon>
        <taxon>Bacillota</taxon>
        <taxon>Clostridia</taxon>
        <taxon>Eubacteriales</taxon>
        <taxon>Oscillospiraceae</taxon>
        <taxon>Acetivibrio</taxon>
    </lineage>
</organism>
<keyword evidence="10" id="KW-1185">Reference proteome</keyword>
<feature type="transmembrane region" description="Helical" evidence="8">
    <location>
        <begin position="115"/>
        <end position="135"/>
    </location>
</feature>
<comment type="subcellular location">
    <subcellularLocation>
        <location evidence="1">Cell membrane</location>
        <topology evidence="1">Multi-pass membrane protein</topology>
    </subcellularLocation>
</comment>
<keyword evidence="5 8" id="KW-1133">Transmembrane helix</keyword>
<dbReference type="InterPro" id="IPR004299">
    <property type="entry name" value="MBOAT_fam"/>
</dbReference>
<feature type="transmembrane region" description="Helical" evidence="8">
    <location>
        <begin position="340"/>
        <end position="358"/>
    </location>
</feature>
<dbReference type="InterPro" id="IPR024194">
    <property type="entry name" value="Ac/AlaTfrase_AlgI/DltB"/>
</dbReference>